<comment type="similarity">
    <text evidence="1 2">Belongs to the universal stress protein A family.</text>
</comment>
<dbReference type="PRINTS" id="PR01438">
    <property type="entry name" value="UNVRSLSTRESS"/>
</dbReference>
<dbReference type="PANTHER" id="PTHR46268">
    <property type="entry name" value="STRESS RESPONSE PROTEIN NHAX"/>
    <property type="match status" value="1"/>
</dbReference>
<dbReference type="Pfam" id="PF00582">
    <property type="entry name" value="Usp"/>
    <property type="match status" value="1"/>
</dbReference>
<dbReference type="CDD" id="cd00293">
    <property type="entry name" value="USP-like"/>
    <property type="match status" value="1"/>
</dbReference>
<dbReference type="RefSeq" id="WP_127725419.1">
    <property type="nucleotide sequence ID" value="NZ_RLIH01000033.1"/>
</dbReference>
<accession>A0A437S442</accession>
<dbReference type="SUPFAM" id="SSF52402">
    <property type="entry name" value="Adenine nucleotide alpha hydrolases-like"/>
    <property type="match status" value="1"/>
</dbReference>
<name>A0A437S442_9FIRM</name>
<sequence length="148" mass="16850">MKILIPVDGSKITNKIVEKAVELGSEFEAKLILLTVIDESNLRYNHTFPILYETMKSNTENMLEELKKEYSSYKYGIETLLETGVPYKDILRVAEEEDVDLIVMGNRGLGAFSRTLLGSVSNKVLNKFKKSVLIIKMDLEDDDEEDLL</sequence>
<keyword evidence="5" id="KW-1185">Reference proteome</keyword>
<keyword evidence="2" id="KW-0963">Cytoplasm</keyword>
<comment type="caution">
    <text evidence="4">The sequence shown here is derived from an EMBL/GenBank/DDBJ whole genome shotgun (WGS) entry which is preliminary data.</text>
</comment>
<evidence type="ECO:0000256" key="2">
    <source>
        <dbReference type="PIRNR" id="PIRNR006276"/>
    </source>
</evidence>
<comment type="subcellular location">
    <subcellularLocation>
        <location evidence="2">Cytoplasm</location>
    </subcellularLocation>
</comment>
<evidence type="ECO:0000313" key="5">
    <source>
        <dbReference type="Proteomes" id="UP000288812"/>
    </source>
</evidence>
<dbReference type="OrthoDB" id="9794782at2"/>
<gene>
    <name evidence="4" type="ORF">EF514_10620</name>
</gene>
<dbReference type="AlphaFoldDB" id="A0A437S442"/>
<reference evidence="4 5" key="1">
    <citation type="submission" date="2018-11" db="EMBL/GenBank/DDBJ databases">
        <title>Genome sequencing and assembly of Anaerosphaera sp. nov., GS7-6-2.</title>
        <authorList>
            <person name="Rettenmaier R."/>
            <person name="Liebl W."/>
            <person name="Zverlov V."/>
        </authorList>
    </citation>
    <scope>NUCLEOTIDE SEQUENCE [LARGE SCALE GENOMIC DNA]</scope>
    <source>
        <strain evidence="4 5">GS7-6-2</strain>
    </source>
</reference>
<feature type="domain" description="UspA" evidence="3">
    <location>
        <begin position="2"/>
        <end position="136"/>
    </location>
</feature>
<dbReference type="Gene3D" id="3.40.50.620">
    <property type="entry name" value="HUPs"/>
    <property type="match status" value="1"/>
</dbReference>
<dbReference type="InterPro" id="IPR014729">
    <property type="entry name" value="Rossmann-like_a/b/a_fold"/>
</dbReference>
<evidence type="ECO:0000256" key="1">
    <source>
        <dbReference type="ARBA" id="ARBA00008791"/>
    </source>
</evidence>
<organism evidence="4 5">
    <name type="scientific">Anaerosphaera multitolerans</name>
    <dbReference type="NCBI Taxonomy" id="2487351"/>
    <lineage>
        <taxon>Bacteria</taxon>
        <taxon>Bacillati</taxon>
        <taxon>Bacillota</taxon>
        <taxon>Tissierellia</taxon>
        <taxon>Tissierellales</taxon>
        <taxon>Peptoniphilaceae</taxon>
        <taxon>Anaerosphaera</taxon>
    </lineage>
</organism>
<dbReference type="PANTHER" id="PTHR46268:SF6">
    <property type="entry name" value="UNIVERSAL STRESS PROTEIN UP12"/>
    <property type="match status" value="1"/>
</dbReference>
<dbReference type="PIRSF" id="PIRSF006276">
    <property type="entry name" value="UspA"/>
    <property type="match status" value="1"/>
</dbReference>
<dbReference type="InterPro" id="IPR006016">
    <property type="entry name" value="UspA"/>
</dbReference>
<protein>
    <recommendedName>
        <fullName evidence="2">Universal stress protein</fullName>
    </recommendedName>
</protein>
<evidence type="ECO:0000259" key="3">
    <source>
        <dbReference type="Pfam" id="PF00582"/>
    </source>
</evidence>
<proteinExistence type="inferred from homology"/>
<dbReference type="Proteomes" id="UP000288812">
    <property type="component" value="Unassembled WGS sequence"/>
</dbReference>
<dbReference type="GO" id="GO:0005737">
    <property type="term" value="C:cytoplasm"/>
    <property type="evidence" value="ECO:0007669"/>
    <property type="project" value="UniProtKB-SubCell"/>
</dbReference>
<dbReference type="EMBL" id="RLIH01000033">
    <property type="protein sequence ID" value="RVU53805.1"/>
    <property type="molecule type" value="Genomic_DNA"/>
</dbReference>
<dbReference type="InterPro" id="IPR006015">
    <property type="entry name" value="Universal_stress_UspA"/>
</dbReference>
<evidence type="ECO:0000313" key="4">
    <source>
        <dbReference type="EMBL" id="RVU53805.1"/>
    </source>
</evidence>